<evidence type="ECO:0000313" key="5">
    <source>
        <dbReference type="EMBL" id="KAF8412222.1"/>
    </source>
</evidence>
<protein>
    <recommendedName>
        <fullName evidence="4">WRC domain-containing protein</fullName>
    </recommendedName>
</protein>
<evidence type="ECO:0000313" key="6">
    <source>
        <dbReference type="Proteomes" id="UP000655225"/>
    </source>
</evidence>
<name>A0A835A162_TETSI</name>
<dbReference type="Pfam" id="PF08879">
    <property type="entry name" value="WRC"/>
    <property type="match status" value="1"/>
</dbReference>
<sequence>MRIRKHAKISTLSLTHAPIDPCPLPSLQTNVCELNRSPWDVMAFVPQSDISYPEEYQARFLFVVAVRVSENPKSDQFYRVEGEDSVTVNGSVGDSIGAVESVASLKISWGEEQKEEEDGPNLLSSFVAINDAEKSGGEVWPKKEESFVCCNKTDGKGWQCRKEAKERHSLCEHHLIQLRSYHSYNYSSNKKSNKVAETTIGVHRWRRGKTLSSRNSSEFYYYSGFGPLWGKKRNGRGGEVRKREMEIDVVAQTNPSSSSHIDSHHDDYFDDESDSDSDGDGGRKRIRKPVKARSLKSLM</sequence>
<organism evidence="5 6">
    <name type="scientific">Tetracentron sinense</name>
    <name type="common">Spur-leaf</name>
    <dbReference type="NCBI Taxonomy" id="13715"/>
    <lineage>
        <taxon>Eukaryota</taxon>
        <taxon>Viridiplantae</taxon>
        <taxon>Streptophyta</taxon>
        <taxon>Embryophyta</taxon>
        <taxon>Tracheophyta</taxon>
        <taxon>Spermatophyta</taxon>
        <taxon>Magnoliopsida</taxon>
        <taxon>Trochodendrales</taxon>
        <taxon>Trochodendraceae</taxon>
        <taxon>Tetracentron</taxon>
    </lineage>
</organism>
<dbReference type="AlphaFoldDB" id="A0A835A162"/>
<feature type="compositionally biased region" description="Acidic residues" evidence="3">
    <location>
        <begin position="268"/>
        <end position="279"/>
    </location>
</feature>
<comment type="caution">
    <text evidence="5">The sequence shown here is derived from an EMBL/GenBank/DDBJ whole genome shotgun (WGS) entry which is preliminary data.</text>
</comment>
<evidence type="ECO:0000256" key="3">
    <source>
        <dbReference type="SAM" id="MobiDB-lite"/>
    </source>
</evidence>
<keyword evidence="6" id="KW-1185">Reference proteome</keyword>
<feature type="region of interest" description="Disordered" evidence="3">
    <location>
        <begin position="251"/>
        <end position="299"/>
    </location>
</feature>
<gene>
    <name evidence="5" type="ORF">HHK36_000182</name>
</gene>
<dbReference type="Proteomes" id="UP000655225">
    <property type="component" value="Unassembled WGS sequence"/>
</dbReference>
<accession>A0A835A162</accession>
<keyword evidence="1" id="KW-0539">Nucleus</keyword>
<proteinExistence type="predicted"/>
<dbReference type="PANTHER" id="PTHR34680">
    <property type="entry name" value="EXPRESSED PROTEIN"/>
    <property type="match status" value="1"/>
</dbReference>
<dbReference type="OMA" id="PRAESVH"/>
<evidence type="ECO:0000256" key="1">
    <source>
        <dbReference type="ARBA" id="ARBA00023242"/>
    </source>
</evidence>
<evidence type="ECO:0000256" key="2">
    <source>
        <dbReference type="PROSITE-ProRule" id="PRU01002"/>
    </source>
</evidence>
<evidence type="ECO:0000259" key="4">
    <source>
        <dbReference type="PROSITE" id="PS51667"/>
    </source>
</evidence>
<dbReference type="PROSITE" id="PS51667">
    <property type="entry name" value="WRC"/>
    <property type="match status" value="1"/>
</dbReference>
<dbReference type="OrthoDB" id="1927437at2759"/>
<feature type="compositionally biased region" description="Basic residues" evidence="3">
    <location>
        <begin position="284"/>
        <end position="299"/>
    </location>
</feature>
<feature type="domain" description="WRC" evidence="4">
    <location>
        <begin position="144"/>
        <end position="192"/>
    </location>
</feature>
<dbReference type="EMBL" id="JABCRI010000001">
    <property type="protein sequence ID" value="KAF8412222.1"/>
    <property type="molecule type" value="Genomic_DNA"/>
</dbReference>
<dbReference type="PANTHER" id="PTHR34680:SF3">
    <property type="entry name" value="EXPRESSED PROTEIN"/>
    <property type="match status" value="1"/>
</dbReference>
<dbReference type="InterPro" id="IPR014977">
    <property type="entry name" value="WRC_dom"/>
</dbReference>
<reference evidence="5 6" key="1">
    <citation type="submission" date="2020-04" db="EMBL/GenBank/DDBJ databases">
        <title>Plant Genome Project.</title>
        <authorList>
            <person name="Zhang R.-G."/>
        </authorList>
    </citation>
    <scope>NUCLEOTIDE SEQUENCE [LARGE SCALE GENOMIC DNA]</scope>
    <source>
        <strain evidence="5">YNK0</strain>
        <tissue evidence="5">Leaf</tissue>
    </source>
</reference>
<comment type="caution">
    <text evidence="2">Lacks conserved residue(s) required for the propagation of feature annotation.</text>
</comment>